<name>A0ABR1EFQ4_NECAM</name>
<accession>A0ABR1EFQ4</accession>
<dbReference type="Proteomes" id="UP001303046">
    <property type="component" value="Unassembled WGS sequence"/>
</dbReference>
<evidence type="ECO:0000313" key="3">
    <source>
        <dbReference type="Proteomes" id="UP001303046"/>
    </source>
</evidence>
<evidence type="ECO:0000256" key="1">
    <source>
        <dbReference type="SAM" id="MobiDB-lite"/>
    </source>
</evidence>
<keyword evidence="3" id="KW-1185">Reference proteome</keyword>
<organism evidence="2 3">
    <name type="scientific">Necator americanus</name>
    <name type="common">Human hookworm</name>
    <dbReference type="NCBI Taxonomy" id="51031"/>
    <lineage>
        <taxon>Eukaryota</taxon>
        <taxon>Metazoa</taxon>
        <taxon>Ecdysozoa</taxon>
        <taxon>Nematoda</taxon>
        <taxon>Chromadorea</taxon>
        <taxon>Rhabditida</taxon>
        <taxon>Rhabditina</taxon>
        <taxon>Rhabditomorpha</taxon>
        <taxon>Strongyloidea</taxon>
        <taxon>Ancylostomatidae</taxon>
        <taxon>Bunostominae</taxon>
        <taxon>Necator</taxon>
    </lineage>
</organism>
<proteinExistence type="predicted"/>
<feature type="region of interest" description="Disordered" evidence="1">
    <location>
        <begin position="30"/>
        <end position="51"/>
    </location>
</feature>
<protein>
    <submittedName>
        <fullName evidence="2">Uncharacterized protein</fullName>
    </submittedName>
</protein>
<comment type="caution">
    <text evidence="2">The sequence shown here is derived from an EMBL/GenBank/DDBJ whole genome shotgun (WGS) entry which is preliminary data.</text>
</comment>
<sequence length="133" mass="14510">MNGVAAVEQRQQLATSPADWARAPLRSGLSSAGSLASQAEIPTSKTNPGRDIPILSKTLPFLGVSIQQSSVASRPSDTRKCWIPHTLTDGTRFTRVFIYQSLLLRPHRKEFLHDLITGDESWVLCDSNAHSAA</sequence>
<dbReference type="Gene3D" id="3.30.420.10">
    <property type="entry name" value="Ribonuclease H-like superfamily/Ribonuclease H"/>
    <property type="match status" value="1"/>
</dbReference>
<gene>
    <name evidence="2" type="primary">Necator_chrX.g22532</name>
    <name evidence="2" type="ORF">RB195_022369</name>
</gene>
<dbReference type="InterPro" id="IPR036397">
    <property type="entry name" value="RNaseH_sf"/>
</dbReference>
<evidence type="ECO:0000313" key="2">
    <source>
        <dbReference type="EMBL" id="KAK6761283.1"/>
    </source>
</evidence>
<reference evidence="2 3" key="1">
    <citation type="submission" date="2023-08" db="EMBL/GenBank/DDBJ databases">
        <title>A Necator americanus chromosomal reference genome.</title>
        <authorList>
            <person name="Ilik V."/>
            <person name="Petrzelkova K.J."/>
            <person name="Pardy F."/>
            <person name="Fuh T."/>
            <person name="Niatou-Singa F.S."/>
            <person name="Gouil Q."/>
            <person name="Baker L."/>
            <person name="Ritchie M.E."/>
            <person name="Jex A.R."/>
            <person name="Gazzola D."/>
            <person name="Li H."/>
            <person name="Toshio Fujiwara R."/>
            <person name="Zhan B."/>
            <person name="Aroian R.V."/>
            <person name="Pafco B."/>
            <person name="Schwarz E.M."/>
        </authorList>
    </citation>
    <scope>NUCLEOTIDE SEQUENCE [LARGE SCALE GENOMIC DNA]</scope>
    <source>
        <strain evidence="2 3">Aroian</strain>
        <tissue evidence="2">Whole animal</tissue>
    </source>
</reference>
<dbReference type="EMBL" id="JAVFWL010000006">
    <property type="protein sequence ID" value="KAK6761283.1"/>
    <property type="molecule type" value="Genomic_DNA"/>
</dbReference>